<dbReference type="AlphaFoldDB" id="A0A382TPM8"/>
<dbReference type="Gene3D" id="3.30.70.100">
    <property type="match status" value="1"/>
</dbReference>
<dbReference type="InterPro" id="IPR011008">
    <property type="entry name" value="Dimeric_a/b-barrel"/>
</dbReference>
<organism evidence="1">
    <name type="scientific">marine metagenome</name>
    <dbReference type="NCBI Taxonomy" id="408172"/>
    <lineage>
        <taxon>unclassified sequences</taxon>
        <taxon>metagenomes</taxon>
        <taxon>ecological metagenomes</taxon>
    </lineage>
</organism>
<dbReference type="EMBL" id="UINC01137852">
    <property type="protein sequence ID" value="SVD23441.1"/>
    <property type="molecule type" value="Genomic_DNA"/>
</dbReference>
<feature type="non-terminal residue" evidence="1">
    <location>
        <position position="1"/>
    </location>
</feature>
<name>A0A382TPM8_9ZZZZ</name>
<proteinExistence type="predicted"/>
<gene>
    <name evidence="1" type="ORF">METZ01_LOCUS376295</name>
</gene>
<dbReference type="SUPFAM" id="SSF54909">
    <property type="entry name" value="Dimeric alpha+beta barrel"/>
    <property type="match status" value="1"/>
</dbReference>
<protein>
    <recommendedName>
        <fullName evidence="2">NIPSNAP domain-containing protein</fullName>
    </recommendedName>
</protein>
<reference evidence="1" key="1">
    <citation type="submission" date="2018-05" db="EMBL/GenBank/DDBJ databases">
        <authorList>
            <person name="Lanie J.A."/>
            <person name="Ng W.-L."/>
            <person name="Kazmierczak K.M."/>
            <person name="Andrzejewski T.M."/>
            <person name="Davidsen T.M."/>
            <person name="Wayne K.J."/>
            <person name="Tettelin H."/>
            <person name="Glass J.I."/>
            <person name="Rusch D."/>
            <person name="Podicherti R."/>
            <person name="Tsui H.-C.T."/>
            <person name="Winkler M.E."/>
        </authorList>
    </citation>
    <scope>NUCLEOTIDE SEQUENCE</scope>
</reference>
<accession>A0A382TPM8</accession>
<sequence>YTIEVEWLARYKVWAEELAAPWLKKNLDIIDFWMDMGLEAEVSGSNPQVSDNGQANVCWIIRWRDKAHREAVFRKTMGSSEWRDIWAKHPNAKAYLHMNARFMEPTG</sequence>
<evidence type="ECO:0000313" key="1">
    <source>
        <dbReference type="EMBL" id="SVD23441.1"/>
    </source>
</evidence>
<evidence type="ECO:0008006" key="2">
    <source>
        <dbReference type="Google" id="ProtNLM"/>
    </source>
</evidence>